<dbReference type="STRING" id="4795.A0A225UCR2"/>
<name>A0A225UCR2_9STRA</name>
<organism evidence="2 3">
    <name type="scientific">Phytophthora megakarya</name>
    <dbReference type="NCBI Taxonomy" id="4795"/>
    <lineage>
        <taxon>Eukaryota</taxon>
        <taxon>Sar</taxon>
        <taxon>Stramenopiles</taxon>
        <taxon>Oomycota</taxon>
        <taxon>Peronosporomycetes</taxon>
        <taxon>Peronosporales</taxon>
        <taxon>Peronosporaceae</taxon>
        <taxon>Phytophthora</taxon>
    </lineage>
</organism>
<keyword evidence="3" id="KW-1185">Reference proteome</keyword>
<feature type="domain" description="PiggyBac transposable element-derived protein" evidence="1">
    <location>
        <begin position="43"/>
        <end position="181"/>
    </location>
</feature>
<dbReference type="Proteomes" id="UP000198211">
    <property type="component" value="Unassembled WGS sequence"/>
</dbReference>
<gene>
    <name evidence="2" type="ORF">PHMEG_00040936</name>
</gene>
<evidence type="ECO:0000259" key="1">
    <source>
        <dbReference type="Pfam" id="PF13843"/>
    </source>
</evidence>
<evidence type="ECO:0000313" key="3">
    <source>
        <dbReference type="Proteomes" id="UP000198211"/>
    </source>
</evidence>
<dbReference type="PANTHER" id="PTHR46599">
    <property type="entry name" value="PIGGYBAC TRANSPOSABLE ELEMENT-DERIVED PROTEIN 4"/>
    <property type="match status" value="1"/>
</dbReference>
<accession>A0A225UCR2</accession>
<reference evidence="3" key="1">
    <citation type="submission" date="2017-03" db="EMBL/GenBank/DDBJ databases">
        <title>Phytopthora megakarya and P. palmivora, two closely related causual agents of cacao black pod achieved similar genome size and gene model numbers by different mechanisms.</title>
        <authorList>
            <person name="Ali S."/>
            <person name="Shao J."/>
            <person name="Larry D.J."/>
            <person name="Kronmiller B."/>
            <person name="Shen D."/>
            <person name="Strem M.D."/>
            <person name="Melnick R.L."/>
            <person name="Guiltinan M.J."/>
            <person name="Tyler B.M."/>
            <person name="Meinhardt L.W."/>
            <person name="Bailey B.A."/>
        </authorList>
    </citation>
    <scope>NUCLEOTIDE SEQUENCE [LARGE SCALE GENOMIC DNA]</scope>
    <source>
        <strain evidence="3">zdho120</strain>
    </source>
</reference>
<feature type="non-terminal residue" evidence="2">
    <location>
        <position position="1"/>
    </location>
</feature>
<dbReference type="EMBL" id="NBNE01021917">
    <property type="protein sequence ID" value="OWY90783.1"/>
    <property type="molecule type" value="Genomic_DNA"/>
</dbReference>
<dbReference type="OrthoDB" id="124317at2759"/>
<proteinExistence type="predicted"/>
<dbReference type="PANTHER" id="PTHR46599:SF3">
    <property type="entry name" value="PIGGYBAC TRANSPOSABLE ELEMENT-DERIVED PROTEIN 4"/>
    <property type="match status" value="1"/>
</dbReference>
<dbReference type="Pfam" id="PF13843">
    <property type="entry name" value="DDE_Tnp_1_7"/>
    <property type="match status" value="1"/>
</dbReference>
<dbReference type="InterPro" id="IPR029526">
    <property type="entry name" value="PGBD"/>
</dbReference>
<comment type="caution">
    <text evidence="2">The sequence shown here is derived from an EMBL/GenBank/DDBJ whole genome shotgun (WGS) entry which is preliminary data.</text>
</comment>
<evidence type="ECO:0000313" key="2">
    <source>
        <dbReference type="EMBL" id="OWY90783.1"/>
    </source>
</evidence>
<protein>
    <recommendedName>
        <fullName evidence="1">PiggyBac transposable element-derived protein domain-containing protein</fullName>
    </recommendedName>
</protein>
<dbReference type="AlphaFoldDB" id="A0A225UCR2"/>
<sequence length="243" mass="27766">GILAWCGARDEPLLRAAAAGQNGFQVSVTKRNQYNDHGAAAGKQMHSRIRAHKILQCIGLLLARMMCPHIRRLSDHWATTSVGAILAGTFGRFMKRERFERIIRNLHFSDNDAARAQTDKAWKVRPIVDTLQRTFLSGYTPPPVISFDEAMVPSRSRYNPMRQFMKDKPHRWGTKLFIAVCILPKRRRYFVLKSQVVHAEYDACISGGYGAHTDIMSVSVCHMLDVMLVWIGSVLWKKRPRYI</sequence>